<evidence type="ECO:0000313" key="6">
    <source>
        <dbReference type="Proteomes" id="UP001179952"/>
    </source>
</evidence>
<dbReference type="GO" id="GO:0030170">
    <property type="term" value="F:pyridoxal phosphate binding"/>
    <property type="evidence" value="ECO:0007669"/>
    <property type="project" value="TreeGrafter"/>
</dbReference>
<sequence length="122" mass="13549">MVAEIIELEKPRQWKGLQLIPSENFTSVSVMQAVGSVMANKYSEGYPGVRYHCGNEHCAKFLQNRIKIFGGKTGNLDHSITVIRDKKKNTNDKGKENGFNDEALTVFSRAEEGGFGVELIGE</sequence>
<feature type="domain" description="Serine hydroxymethyltransferase-like" evidence="4">
    <location>
        <begin position="2"/>
        <end position="60"/>
    </location>
</feature>
<keyword evidence="3" id="KW-0663">Pyridoxal phosphate</keyword>
<gene>
    <name evidence="5" type="ORF">QJS04_geneDACA003363</name>
</gene>
<reference evidence="5" key="2">
    <citation type="submission" date="2023-06" db="EMBL/GenBank/DDBJ databases">
        <authorList>
            <person name="Ma L."/>
            <person name="Liu K.-W."/>
            <person name="Li Z."/>
            <person name="Hsiao Y.-Y."/>
            <person name="Qi Y."/>
            <person name="Fu T."/>
            <person name="Tang G."/>
            <person name="Zhang D."/>
            <person name="Sun W.-H."/>
            <person name="Liu D.-K."/>
            <person name="Li Y."/>
            <person name="Chen G.-Z."/>
            <person name="Liu X.-D."/>
            <person name="Liao X.-Y."/>
            <person name="Jiang Y.-T."/>
            <person name="Yu X."/>
            <person name="Hao Y."/>
            <person name="Huang J."/>
            <person name="Zhao X.-W."/>
            <person name="Ke S."/>
            <person name="Chen Y.-Y."/>
            <person name="Wu W.-L."/>
            <person name="Hsu J.-L."/>
            <person name="Lin Y.-F."/>
            <person name="Huang M.-D."/>
            <person name="Li C.-Y."/>
            <person name="Huang L."/>
            <person name="Wang Z.-W."/>
            <person name="Zhao X."/>
            <person name="Zhong W.-Y."/>
            <person name="Peng D.-H."/>
            <person name="Ahmad S."/>
            <person name="Lan S."/>
            <person name="Zhang J.-S."/>
            <person name="Tsai W.-C."/>
            <person name="Van De Peer Y."/>
            <person name="Liu Z.-J."/>
        </authorList>
    </citation>
    <scope>NUCLEOTIDE SEQUENCE</scope>
    <source>
        <strain evidence="5">SCP</strain>
        <tissue evidence="5">Leaves</tissue>
    </source>
</reference>
<dbReference type="GO" id="GO:0005739">
    <property type="term" value="C:mitochondrion"/>
    <property type="evidence" value="ECO:0007669"/>
    <property type="project" value="TreeGrafter"/>
</dbReference>
<dbReference type="AlphaFoldDB" id="A0AAV9BJP8"/>
<comment type="catalytic activity">
    <reaction evidence="1">
        <text>(6R)-5,10-methylene-5,6,7,8-tetrahydrofolate + glycine + H2O = (6S)-5,6,7,8-tetrahydrofolate + L-serine</text>
        <dbReference type="Rhea" id="RHEA:15481"/>
        <dbReference type="ChEBI" id="CHEBI:15377"/>
        <dbReference type="ChEBI" id="CHEBI:15636"/>
        <dbReference type="ChEBI" id="CHEBI:33384"/>
        <dbReference type="ChEBI" id="CHEBI:57305"/>
        <dbReference type="ChEBI" id="CHEBI:57453"/>
        <dbReference type="EC" id="2.1.2.1"/>
    </reaction>
</comment>
<name>A0AAV9BJP8_ACOGR</name>
<comment type="caution">
    <text evidence="5">The sequence shown here is derived from an EMBL/GenBank/DDBJ whole genome shotgun (WGS) entry which is preliminary data.</text>
</comment>
<organism evidence="5 6">
    <name type="scientific">Acorus gramineus</name>
    <name type="common">Dwarf sweet flag</name>
    <dbReference type="NCBI Taxonomy" id="55184"/>
    <lineage>
        <taxon>Eukaryota</taxon>
        <taxon>Viridiplantae</taxon>
        <taxon>Streptophyta</taxon>
        <taxon>Embryophyta</taxon>
        <taxon>Tracheophyta</taxon>
        <taxon>Spermatophyta</taxon>
        <taxon>Magnoliopsida</taxon>
        <taxon>Liliopsida</taxon>
        <taxon>Acoraceae</taxon>
        <taxon>Acorus</taxon>
    </lineage>
</organism>
<dbReference type="PANTHER" id="PTHR11680:SF28">
    <property type="entry name" value="SERINE HYDROXYMETHYLTRANSFERASE, MITOCHONDRIAL"/>
    <property type="match status" value="1"/>
</dbReference>
<evidence type="ECO:0000256" key="1">
    <source>
        <dbReference type="ARBA" id="ARBA00001528"/>
    </source>
</evidence>
<dbReference type="InterPro" id="IPR015424">
    <property type="entry name" value="PyrdxlP-dep_Trfase"/>
</dbReference>
<keyword evidence="6" id="KW-1185">Reference proteome</keyword>
<evidence type="ECO:0000256" key="2">
    <source>
        <dbReference type="ARBA" id="ARBA00001933"/>
    </source>
</evidence>
<dbReference type="EMBL" id="JAUJYN010000002">
    <property type="protein sequence ID" value="KAK1277048.1"/>
    <property type="molecule type" value="Genomic_DNA"/>
</dbReference>
<dbReference type="SUPFAM" id="SSF53383">
    <property type="entry name" value="PLP-dependent transferases"/>
    <property type="match status" value="1"/>
</dbReference>
<comment type="cofactor">
    <cofactor evidence="2">
        <name>pyridoxal 5'-phosphate</name>
        <dbReference type="ChEBI" id="CHEBI:597326"/>
    </cofactor>
</comment>
<dbReference type="GO" id="GO:0046653">
    <property type="term" value="P:tetrahydrofolate metabolic process"/>
    <property type="evidence" value="ECO:0007669"/>
    <property type="project" value="TreeGrafter"/>
</dbReference>
<dbReference type="InterPro" id="IPR015421">
    <property type="entry name" value="PyrdxlP-dep_Trfase_major"/>
</dbReference>
<dbReference type="GO" id="GO:0019264">
    <property type="term" value="P:glycine biosynthetic process from serine"/>
    <property type="evidence" value="ECO:0007669"/>
    <property type="project" value="TreeGrafter"/>
</dbReference>
<evidence type="ECO:0000259" key="4">
    <source>
        <dbReference type="Pfam" id="PF00464"/>
    </source>
</evidence>
<evidence type="ECO:0000313" key="5">
    <source>
        <dbReference type="EMBL" id="KAK1277048.1"/>
    </source>
</evidence>
<evidence type="ECO:0000256" key="3">
    <source>
        <dbReference type="ARBA" id="ARBA00022898"/>
    </source>
</evidence>
<proteinExistence type="predicted"/>
<dbReference type="InterPro" id="IPR039429">
    <property type="entry name" value="SHMT-like_dom"/>
</dbReference>
<dbReference type="GO" id="GO:0004372">
    <property type="term" value="F:glycine hydroxymethyltransferase activity"/>
    <property type="evidence" value="ECO:0007669"/>
    <property type="project" value="UniProtKB-EC"/>
</dbReference>
<dbReference type="InterPro" id="IPR049943">
    <property type="entry name" value="Ser_HO-MeTrfase-like"/>
</dbReference>
<dbReference type="Gene3D" id="3.40.640.10">
    <property type="entry name" value="Type I PLP-dependent aspartate aminotransferase-like (Major domain)"/>
    <property type="match status" value="1"/>
</dbReference>
<dbReference type="Pfam" id="PF00464">
    <property type="entry name" value="SHMT"/>
    <property type="match status" value="1"/>
</dbReference>
<accession>A0AAV9BJP8</accession>
<dbReference type="PANTHER" id="PTHR11680">
    <property type="entry name" value="SERINE HYDROXYMETHYLTRANSFERASE"/>
    <property type="match status" value="1"/>
</dbReference>
<reference evidence="5" key="1">
    <citation type="journal article" date="2023" name="Nat. Commun.">
        <title>Diploid and tetraploid genomes of Acorus and the evolution of monocots.</title>
        <authorList>
            <person name="Ma L."/>
            <person name="Liu K.W."/>
            <person name="Li Z."/>
            <person name="Hsiao Y.Y."/>
            <person name="Qi Y."/>
            <person name="Fu T."/>
            <person name="Tang G.D."/>
            <person name="Zhang D."/>
            <person name="Sun W.H."/>
            <person name="Liu D.K."/>
            <person name="Li Y."/>
            <person name="Chen G.Z."/>
            <person name="Liu X.D."/>
            <person name="Liao X.Y."/>
            <person name="Jiang Y.T."/>
            <person name="Yu X."/>
            <person name="Hao Y."/>
            <person name="Huang J."/>
            <person name="Zhao X.W."/>
            <person name="Ke S."/>
            <person name="Chen Y.Y."/>
            <person name="Wu W.L."/>
            <person name="Hsu J.L."/>
            <person name="Lin Y.F."/>
            <person name="Huang M.D."/>
            <person name="Li C.Y."/>
            <person name="Huang L."/>
            <person name="Wang Z.W."/>
            <person name="Zhao X."/>
            <person name="Zhong W.Y."/>
            <person name="Peng D.H."/>
            <person name="Ahmad S."/>
            <person name="Lan S."/>
            <person name="Zhang J.S."/>
            <person name="Tsai W.C."/>
            <person name="Van de Peer Y."/>
            <person name="Liu Z.J."/>
        </authorList>
    </citation>
    <scope>NUCLEOTIDE SEQUENCE</scope>
    <source>
        <strain evidence="5">SCP</strain>
    </source>
</reference>
<dbReference type="Proteomes" id="UP001179952">
    <property type="component" value="Unassembled WGS sequence"/>
</dbReference>
<protein>
    <recommendedName>
        <fullName evidence="4">Serine hydroxymethyltransferase-like domain-containing protein</fullName>
    </recommendedName>
</protein>